<sequence>MDGPRFSKRTFLQTGMWAALLCILLLIAYLNGLSTNAPQSAPEEVTFEPLGAPERALVLSDFLVAIGSAAAEDRLQLVRATRSWRKGIRAVITVDEALPASTAAEGEAQNETYVVYPGRALEEGQFGHYIHRAALAPLLAHEQQQPDISQPANAYKWMLYGDDDTLWFMEGVLQLLDSFDHNVPYAITDEIFWHNWGQQPPGERFHEDGPPRCLPCHFNTTGWHADRRALFTPPIACPCTPELLCKTDTRNGILNEACDYPGNMTHVMAAPLYSVDGGAGVIISAGLMRSLDLEAMRTCVTTSHAAAGDHIFTYCLWRQGHAITLPNTAAMPTADAQDHLFSPRMSTAATAHNTDNQRVDIMDQLLWSAEGSPRCSSDCEARLLRMVSLHIRSRGIRNLQAATLLIRTLSELYDSFLAGQNRLLAPISTTPSMTCGDALYSTMSHAGDGGLAVDADPGHQQEEVHLGPLSPEDSENDPDYYTGIAEDSINDIHSLLGHQRGVERRKYGERTIPTPAQGEEAYA</sequence>
<keyword evidence="10" id="KW-1185">Reference proteome</keyword>
<reference evidence="9 10" key="1">
    <citation type="journal article" date="2024" name="Nat. Commun.">
        <title>Phylogenomics reveals the evolutionary origins of lichenization in chlorophyte algae.</title>
        <authorList>
            <person name="Puginier C."/>
            <person name="Libourel C."/>
            <person name="Otte J."/>
            <person name="Skaloud P."/>
            <person name="Haon M."/>
            <person name="Grisel S."/>
            <person name="Petersen M."/>
            <person name="Berrin J.G."/>
            <person name="Delaux P.M."/>
            <person name="Dal Grande F."/>
            <person name="Keller J."/>
        </authorList>
    </citation>
    <scope>NUCLEOTIDE SEQUENCE [LARGE SCALE GENOMIC DNA]</scope>
    <source>
        <strain evidence="9 10">SAG 2523</strain>
    </source>
</reference>
<dbReference type="InterPro" id="IPR026050">
    <property type="entry name" value="C1GALT1/C1GALT1_chp1"/>
</dbReference>
<comment type="similarity">
    <text evidence="2">Belongs to the glycosyltransferase 31 family. Beta3-Gal-T subfamily.</text>
</comment>
<feature type="signal peptide" evidence="8">
    <location>
        <begin position="1"/>
        <end position="32"/>
    </location>
</feature>
<gene>
    <name evidence="9" type="ORF">WJX84_011920</name>
</gene>
<dbReference type="PANTHER" id="PTHR23033:SF50">
    <property type="entry name" value="HEXOSYLTRANSFERASE"/>
    <property type="match status" value="1"/>
</dbReference>
<dbReference type="GO" id="GO:0016020">
    <property type="term" value="C:membrane"/>
    <property type="evidence" value="ECO:0007669"/>
    <property type="project" value="UniProtKB-SubCell"/>
</dbReference>
<keyword evidence="3" id="KW-0812">Transmembrane</keyword>
<evidence type="ECO:0000313" key="10">
    <source>
        <dbReference type="Proteomes" id="UP001485043"/>
    </source>
</evidence>
<dbReference type="Gene3D" id="3.90.550.50">
    <property type="match status" value="1"/>
</dbReference>
<evidence type="ECO:0000256" key="7">
    <source>
        <dbReference type="SAM" id="MobiDB-lite"/>
    </source>
</evidence>
<evidence type="ECO:0000256" key="6">
    <source>
        <dbReference type="ARBA" id="ARBA00023136"/>
    </source>
</evidence>
<evidence type="ECO:0000256" key="3">
    <source>
        <dbReference type="ARBA" id="ARBA00022692"/>
    </source>
</evidence>
<keyword evidence="8" id="KW-0732">Signal</keyword>
<evidence type="ECO:0000313" key="9">
    <source>
        <dbReference type="EMBL" id="KAK9866050.1"/>
    </source>
</evidence>
<dbReference type="AlphaFoldDB" id="A0AAW1T905"/>
<dbReference type="PANTHER" id="PTHR23033">
    <property type="entry name" value="BETA1,3-GALACTOSYLTRANSFERASE"/>
    <property type="match status" value="1"/>
</dbReference>
<evidence type="ECO:0000256" key="4">
    <source>
        <dbReference type="ARBA" id="ARBA00022968"/>
    </source>
</evidence>
<keyword evidence="6" id="KW-0472">Membrane</keyword>
<comment type="subcellular location">
    <subcellularLocation>
        <location evidence="1">Membrane</location>
        <topology evidence="1">Single-pass type II membrane protein</topology>
    </subcellularLocation>
</comment>
<comment type="caution">
    <text evidence="9">The sequence shown here is derived from an EMBL/GenBank/DDBJ whole genome shotgun (WGS) entry which is preliminary data.</text>
</comment>
<feature type="chain" id="PRO_5043318143" evidence="8">
    <location>
        <begin position="33"/>
        <end position="523"/>
    </location>
</feature>
<keyword evidence="4" id="KW-0735">Signal-anchor</keyword>
<protein>
    <submittedName>
        <fullName evidence="9">Uncharacterized protein</fullName>
    </submittedName>
</protein>
<feature type="region of interest" description="Disordered" evidence="7">
    <location>
        <begin position="462"/>
        <end position="483"/>
    </location>
</feature>
<organism evidence="9 10">
    <name type="scientific">Apatococcus fuscideae</name>
    <dbReference type="NCBI Taxonomy" id="2026836"/>
    <lineage>
        <taxon>Eukaryota</taxon>
        <taxon>Viridiplantae</taxon>
        <taxon>Chlorophyta</taxon>
        <taxon>core chlorophytes</taxon>
        <taxon>Trebouxiophyceae</taxon>
        <taxon>Chlorellales</taxon>
        <taxon>Chlorellaceae</taxon>
        <taxon>Apatococcus</taxon>
    </lineage>
</organism>
<evidence type="ECO:0000256" key="8">
    <source>
        <dbReference type="SAM" id="SignalP"/>
    </source>
</evidence>
<evidence type="ECO:0000256" key="2">
    <source>
        <dbReference type="ARBA" id="ARBA00006462"/>
    </source>
</evidence>
<proteinExistence type="inferred from homology"/>
<name>A0AAW1T905_9CHLO</name>
<accession>A0AAW1T905</accession>
<dbReference type="Proteomes" id="UP001485043">
    <property type="component" value="Unassembled WGS sequence"/>
</dbReference>
<evidence type="ECO:0000256" key="5">
    <source>
        <dbReference type="ARBA" id="ARBA00022989"/>
    </source>
</evidence>
<keyword evidence="5" id="KW-1133">Transmembrane helix</keyword>
<feature type="region of interest" description="Disordered" evidence="7">
    <location>
        <begin position="504"/>
        <end position="523"/>
    </location>
</feature>
<dbReference type="EMBL" id="JALJOV010000195">
    <property type="protein sequence ID" value="KAK9866050.1"/>
    <property type="molecule type" value="Genomic_DNA"/>
</dbReference>
<evidence type="ECO:0000256" key="1">
    <source>
        <dbReference type="ARBA" id="ARBA00004606"/>
    </source>
</evidence>